<protein>
    <submittedName>
        <fullName evidence="1">AAA ATPase</fullName>
    </submittedName>
</protein>
<organism evidence="1">
    <name type="scientific">mine drainage metagenome</name>
    <dbReference type="NCBI Taxonomy" id="410659"/>
    <lineage>
        <taxon>unclassified sequences</taxon>
        <taxon>metagenomes</taxon>
        <taxon>ecological metagenomes</taxon>
    </lineage>
</organism>
<gene>
    <name evidence="1" type="ORF">B1B_15694</name>
</gene>
<proteinExistence type="predicted"/>
<accession>T0Z349</accession>
<reference evidence="1" key="1">
    <citation type="submission" date="2013-08" db="EMBL/GenBank/DDBJ databases">
        <authorList>
            <person name="Mendez C."/>
            <person name="Richter M."/>
            <person name="Ferrer M."/>
            <person name="Sanchez J."/>
        </authorList>
    </citation>
    <scope>NUCLEOTIDE SEQUENCE</scope>
</reference>
<evidence type="ECO:0000313" key="1">
    <source>
        <dbReference type="EMBL" id="EQD38692.1"/>
    </source>
</evidence>
<name>T0Z349_9ZZZZ</name>
<reference evidence="1" key="2">
    <citation type="journal article" date="2014" name="ISME J.">
        <title>Microbial stratification in low pH oxic and suboxic macroscopic growths along an acid mine drainage.</title>
        <authorList>
            <person name="Mendez-Garcia C."/>
            <person name="Mesa V."/>
            <person name="Sprenger R.R."/>
            <person name="Richter M."/>
            <person name="Diez M.S."/>
            <person name="Solano J."/>
            <person name="Bargiela R."/>
            <person name="Golyshina O.V."/>
            <person name="Manteca A."/>
            <person name="Ramos J.L."/>
            <person name="Gallego J.R."/>
            <person name="Llorente I."/>
            <person name="Martins Dos Santos V.A."/>
            <person name="Jensen O.N."/>
            <person name="Pelaez A.I."/>
            <person name="Sanchez J."/>
            <person name="Ferrer M."/>
        </authorList>
    </citation>
    <scope>NUCLEOTIDE SEQUENCE</scope>
</reference>
<feature type="non-terminal residue" evidence="1">
    <location>
        <position position="66"/>
    </location>
</feature>
<dbReference type="AlphaFoldDB" id="T0Z349"/>
<dbReference type="EMBL" id="AUZY01010438">
    <property type="protein sequence ID" value="EQD38692.1"/>
    <property type="molecule type" value="Genomic_DNA"/>
</dbReference>
<comment type="caution">
    <text evidence="1">The sequence shown here is derived from an EMBL/GenBank/DDBJ whole genome shotgun (WGS) entry which is preliminary data.</text>
</comment>
<sequence>MSIECLRAHYGFTKMPFGKDVAPQELYRNASHAEAVARVGFLVAETAAGVLSGEVGAGKTVALRAA</sequence>